<dbReference type="GO" id="GO:0006572">
    <property type="term" value="P:L-tyrosine catabolic process"/>
    <property type="evidence" value="ECO:0007669"/>
    <property type="project" value="TreeGrafter"/>
</dbReference>
<dbReference type="InterPro" id="IPR015422">
    <property type="entry name" value="PyrdxlP-dep_Trfase_small"/>
</dbReference>
<accession>A0AAW0F494</accession>
<keyword evidence="10" id="KW-1185">Reference proteome</keyword>
<protein>
    <submittedName>
        <fullName evidence="9">Tyrosine aminotransferase</fullName>
    </submittedName>
</protein>
<evidence type="ECO:0000256" key="7">
    <source>
        <dbReference type="PIRSR" id="PIRSR000517-1"/>
    </source>
</evidence>
<keyword evidence="4" id="KW-0808">Transferase</keyword>
<comment type="caution">
    <text evidence="9">The sequence shown here is derived from an EMBL/GenBank/DDBJ whole genome shotgun (WGS) entry which is preliminary data.</text>
</comment>
<evidence type="ECO:0000256" key="2">
    <source>
        <dbReference type="ARBA" id="ARBA00007441"/>
    </source>
</evidence>
<dbReference type="Proteomes" id="UP001430356">
    <property type="component" value="Unassembled WGS sequence"/>
</dbReference>
<gene>
    <name evidence="9" type="ORF">NESM_000043800</name>
</gene>
<evidence type="ECO:0000256" key="1">
    <source>
        <dbReference type="ARBA" id="ARBA00001933"/>
    </source>
</evidence>
<dbReference type="SUPFAM" id="SSF53383">
    <property type="entry name" value="PLP-dependent transferases"/>
    <property type="match status" value="1"/>
</dbReference>
<dbReference type="PRINTS" id="PR00753">
    <property type="entry name" value="ACCSYNTHASE"/>
</dbReference>
<dbReference type="EMBL" id="JAECZO010000002">
    <property type="protein sequence ID" value="KAK7199953.1"/>
    <property type="molecule type" value="Genomic_DNA"/>
</dbReference>
<evidence type="ECO:0000256" key="5">
    <source>
        <dbReference type="ARBA" id="ARBA00022898"/>
    </source>
</evidence>
<dbReference type="Gene3D" id="3.40.640.10">
    <property type="entry name" value="Type I PLP-dependent aspartate aminotransferase-like (Major domain)"/>
    <property type="match status" value="1"/>
</dbReference>
<evidence type="ECO:0000313" key="9">
    <source>
        <dbReference type="EMBL" id="KAK7199953.1"/>
    </source>
</evidence>
<name>A0AAW0F494_9TRYP</name>
<dbReference type="Pfam" id="PF00155">
    <property type="entry name" value="Aminotran_1_2"/>
    <property type="match status" value="1"/>
</dbReference>
<dbReference type="InterPro" id="IPR005958">
    <property type="entry name" value="TyrNic_aminoTrfase"/>
</dbReference>
<dbReference type="InterPro" id="IPR015421">
    <property type="entry name" value="PyrdxlP-dep_Trfase_major"/>
</dbReference>
<evidence type="ECO:0000256" key="4">
    <source>
        <dbReference type="ARBA" id="ARBA00022679"/>
    </source>
</evidence>
<sequence>MSSECAFPTVCASKHASRTLQPLTELTDKMKPSRSTKAVIKLSMGDPTADGNLVAPQMLVDEMMNVVQSKEFNGYPPVAGYDESRQTVADYWTKFCTTAERKAQINWKNTLLTSGGSHAIVLAISALCNEGDNLLVGAPAFPHYKTVCDSYGVECRYFPLDASKNWEADLEAANKLVDSKTRGVLIVNPSNPCGSNYSRAHVEEIVHFCEKHKLPLIADEIYAELVFKGETFTSIADFDTDVPRLVMGGSAKHAVTPGWRIGWLILIDRKGVAKPWMNGMDRIAQLLTGSNSLGQMSLVRSLTKIPQEFVDSVISQLEAGAKVYDRLLEHNIGISFDAPRASMFIMLKIDFDAFKDISTDMEFYEKLLDEENVQVLPGEIFGVHGFVRATTSRPAPIVNEAVDRIIEFCERHKK</sequence>
<proteinExistence type="inferred from homology"/>
<evidence type="ECO:0000256" key="6">
    <source>
        <dbReference type="PIRNR" id="PIRNR000517"/>
    </source>
</evidence>
<dbReference type="InterPro" id="IPR015424">
    <property type="entry name" value="PyrdxlP-dep_Trfase"/>
</dbReference>
<dbReference type="InterPro" id="IPR004839">
    <property type="entry name" value="Aminotransferase_I/II_large"/>
</dbReference>
<feature type="domain" description="Aminotransferase class I/classII large" evidence="8">
    <location>
        <begin position="39"/>
        <end position="405"/>
    </location>
</feature>
<evidence type="ECO:0000259" key="8">
    <source>
        <dbReference type="Pfam" id="PF00155"/>
    </source>
</evidence>
<comment type="cofactor">
    <cofactor evidence="1 6 7">
        <name>pyridoxal 5'-phosphate</name>
        <dbReference type="ChEBI" id="CHEBI:597326"/>
    </cofactor>
</comment>
<keyword evidence="3 9" id="KW-0032">Aminotransferase</keyword>
<dbReference type="NCBIfam" id="TIGR01265">
    <property type="entry name" value="tyr_nico_aTase"/>
    <property type="match status" value="1"/>
</dbReference>
<dbReference type="PANTHER" id="PTHR45744:SF2">
    <property type="entry name" value="TYROSINE AMINOTRANSFERASE"/>
    <property type="match status" value="1"/>
</dbReference>
<dbReference type="GO" id="GO:0004838">
    <property type="term" value="F:L-tyrosine-2-oxoglutarate transaminase activity"/>
    <property type="evidence" value="ECO:0007669"/>
    <property type="project" value="TreeGrafter"/>
</dbReference>
<comment type="similarity">
    <text evidence="2 6">Belongs to the class-I pyridoxal-phosphate-dependent aminotransferase family.</text>
</comment>
<evidence type="ECO:0000256" key="3">
    <source>
        <dbReference type="ARBA" id="ARBA00022576"/>
    </source>
</evidence>
<dbReference type="CDD" id="cd00609">
    <property type="entry name" value="AAT_like"/>
    <property type="match status" value="1"/>
</dbReference>
<reference evidence="9 10" key="1">
    <citation type="journal article" date="2021" name="MBio">
        <title>A New Model Trypanosomatid, Novymonas esmeraldas: Genomic Perception of Its 'Candidatus Pandoraea novymonadis' Endosymbiont.</title>
        <authorList>
            <person name="Zakharova A."/>
            <person name="Saura A."/>
            <person name="Butenko A."/>
            <person name="Podesvova L."/>
            <person name="Warmusova S."/>
            <person name="Kostygov A.Y."/>
            <person name="Nenarokova A."/>
            <person name="Lukes J."/>
            <person name="Opperdoes F.R."/>
            <person name="Yurchenko V."/>
        </authorList>
    </citation>
    <scope>NUCLEOTIDE SEQUENCE [LARGE SCALE GENOMIC DNA]</scope>
    <source>
        <strain evidence="9 10">E262AT.01</strain>
    </source>
</reference>
<keyword evidence="5 6" id="KW-0663">Pyridoxal phosphate</keyword>
<organism evidence="9 10">
    <name type="scientific">Novymonas esmeraldas</name>
    <dbReference type="NCBI Taxonomy" id="1808958"/>
    <lineage>
        <taxon>Eukaryota</taxon>
        <taxon>Discoba</taxon>
        <taxon>Euglenozoa</taxon>
        <taxon>Kinetoplastea</taxon>
        <taxon>Metakinetoplastina</taxon>
        <taxon>Trypanosomatida</taxon>
        <taxon>Trypanosomatidae</taxon>
        <taxon>Novymonas</taxon>
    </lineage>
</organism>
<dbReference type="Gene3D" id="3.90.1150.10">
    <property type="entry name" value="Aspartate Aminotransferase, domain 1"/>
    <property type="match status" value="1"/>
</dbReference>
<evidence type="ECO:0000313" key="10">
    <source>
        <dbReference type="Proteomes" id="UP001430356"/>
    </source>
</evidence>
<dbReference type="PANTHER" id="PTHR45744">
    <property type="entry name" value="TYROSINE AMINOTRANSFERASE"/>
    <property type="match status" value="1"/>
</dbReference>
<dbReference type="PIRSF" id="PIRSF000517">
    <property type="entry name" value="Tyr_transaminase"/>
    <property type="match status" value="1"/>
</dbReference>
<dbReference type="GO" id="GO:0030170">
    <property type="term" value="F:pyridoxal phosphate binding"/>
    <property type="evidence" value="ECO:0007669"/>
    <property type="project" value="InterPro"/>
</dbReference>
<dbReference type="AlphaFoldDB" id="A0AAW0F494"/>
<feature type="modified residue" description="N6-(pyridoxal phosphate)lysine" evidence="7">
    <location>
        <position position="252"/>
    </location>
</feature>